<keyword evidence="1" id="KW-0805">Transcription regulation</keyword>
<feature type="domain" description="HTH tetR-type" evidence="5">
    <location>
        <begin position="11"/>
        <end position="71"/>
    </location>
</feature>
<dbReference type="Pfam" id="PF00440">
    <property type="entry name" value="TetR_N"/>
    <property type="match status" value="1"/>
</dbReference>
<dbReference type="Pfam" id="PF13305">
    <property type="entry name" value="TetR_C_33"/>
    <property type="match status" value="1"/>
</dbReference>
<evidence type="ECO:0000313" key="7">
    <source>
        <dbReference type="Proteomes" id="UP000199207"/>
    </source>
</evidence>
<dbReference type="GO" id="GO:0003700">
    <property type="term" value="F:DNA-binding transcription factor activity"/>
    <property type="evidence" value="ECO:0007669"/>
    <property type="project" value="TreeGrafter"/>
</dbReference>
<dbReference type="PANTHER" id="PTHR30055:SF220">
    <property type="entry name" value="TETR-FAMILY REGULATORY PROTEIN"/>
    <property type="match status" value="1"/>
</dbReference>
<organism evidence="6 7">
    <name type="scientific">Streptomyces aidingensis</name>
    <dbReference type="NCBI Taxonomy" id="910347"/>
    <lineage>
        <taxon>Bacteria</taxon>
        <taxon>Bacillati</taxon>
        <taxon>Actinomycetota</taxon>
        <taxon>Actinomycetes</taxon>
        <taxon>Kitasatosporales</taxon>
        <taxon>Streptomycetaceae</taxon>
        <taxon>Streptomyces</taxon>
    </lineage>
</organism>
<keyword evidence="7" id="KW-1185">Reference proteome</keyword>
<dbReference type="InterPro" id="IPR009057">
    <property type="entry name" value="Homeodomain-like_sf"/>
</dbReference>
<sequence>MQSAPHRYHHGDLRAALLVRAEETLREKGRGALSLRELARDLGVSHAAPGRHFKDKQALLDALAFSGFERLGALITACRERSGETFARRLEAVARTYVDFATSNAELLDLMYSAKHAPAASEALVASAHRGHEQVVELIGEGQRRGEVRPGSPERLTLAVFSAVHGYASLAASGMLPPGGDEYGLDDTITQILRGLAPDRTPPASS</sequence>
<dbReference type="InterPro" id="IPR050109">
    <property type="entry name" value="HTH-type_TetR-like_transc_reg"/>
</dbReference>
<dbReference type="AlphaFoldDB" id="A0A1I1N8X6"/>
<dbReference type="SUPFAM" id="SSF46689">
    <property type="entry name" value="Homeodomain-like"/>
    <property type="match status" value="1"/>
</dbReference>
<keyword evidence="2 4" id="KW-0238">DNA-binding</keyword>
<dbReference type="PANTHER" id="PTHR30055">
    <property type="entry name" value="HTH-TYPE TRANSCRIPTIONAL REGULATOR RUTR"/>
    <property type="match status" value="1"/>
</dbReference>
<evidence type="ECO:0000256" key="1">
    <source>
        <dbReference type="ARBA" id="ARBA00023015"/>
    </source>
</evidence>
<dbReference type="PROSITE" id="PS50977">
    <property type="entry name" value="HTH_TETR_2"/>
    <property type="match status" value="1"/>
</dbReference>
<evidence type="ECO:0000313" key="6">
    <source>
        <dbReference type="EMBL" id="SFC93915.1"/>
    </source>
</evidence>
<feature type="DNA-binding region" description="H-T-H motif" evidence="4">
    <location>
        <begin position="34"/>
        <end position="53"/>
    </location>
</feature>
<dbReference type="InterPro" id="IPR025996">
    <property type="entry name" value="MT1864/Rv1816-like_C"/>
</dbReference>
<name>A0A1I1N8X6_9ACTN</name>
<evidence type="ECO:0000256" key="3">
    <source>
        <dbReference type="ARBA" id="ARBA00023163"/>
    </source>
</evidence>
<accession>A0A1I1N8X6</accession>
<dbReference type="OrthoDB" id="3173376at2"/>
<dbReference type="InterPro" id="IPR001647">
    <property type="entry name" value="HTH_TetR"/>
</dbReference>
<dbReference type="Proteomes" id="UP000199207">
    <property type="component" value="Unassembled WGS sequence"/>
</dbReference>
<dbReference type="Gene3D" id="1.10.357.10">
    <property type="entry name" value="Tetracycline Repressor, domain 2"/>
    <property type="match status" value="1"/>
</dbReference>
<evidence type="ECO:0000259" key="5">
    <source>
        <dbReference type="PROSITE" id="PS50977"/>
    </source>
</evidence>
<dbReference type="EMBL" id="FOLM01000007">
    <property type="protein sequence ID" value="SFC93915.1"/>
    <property type="molecule type" value="Genomic_DNA"/>
</dbReference>
<evidence type="ECO:0000256" key="4">
    <source>
        <dbReference type="PROSITE-ProRule" id="PRU00335"/>
    </source>
</evidence>
<gene>
    <name evidence="6" type="ORF">SAMN05421773_107281</name>
</gene>
<evidence type="ECO:0000256" key="2">
    <source>
        <dbReference type="ARBA" id="ARBA00023125"/>
    </source>
</evidence>
<dbReference type="RefSeq" id="WP_093839372.1">
    <property type="nucleotide sequence ID" value="NZ_FOLM01000007.1"/>
</dbReference>
<protein>
    <submittedName>
        <fullName evidence="6">DNA-binding transcriptional regulator, AcrR family</fullName>
    </submittedName>
</protein>
<dbReference type="SUPFAM" id="SSF48498">
    <property type="entry name" value="Tetracyclin repressor-like, C-terminal domain"/>
    <property type="match status" value="1"/>
</dbReference>
<dbReference type="GO" id="GO:0000976">
    <property type="term" value="F:transcription cis-regulatory region binding"/>
    <property type="evidence" value="ECO:0007669"/>
    <property type="project" value="TreeGrafter"/>
</dbReference>
<dbReference type="STRING" id="910347.SAMN05421773_107281"/>
<proteinExistence type="predicted"/>
<reference evidence="6 7" key="1">
    <citation type="submission" date="2016-10" db="EMBL/GenBank/DDBJ databases">
        <authorList>
            <person name="de Groot N.N."/>
        </authorList>
    </citation>
    <scope>NUCLEOTIDE SEQUENCE [LARGE SCALE GENOMIC DNA]</scope>
    <source>
        <strain evidence="6 7">CGMCC 4.5739</strain>
    </source>
</reference>
<keyword evidence="3" id="KW-0804">Transcription</keyword>
<dbReference type="InterPro" id="IPR036271">
    <property type="entry name" value="Tet_transcr_reg_TetR-rel_C_sf"/>
</dbReference>